<comment type="caution">
    <text evidence="1">The sequence shown here is derived from an EMBL/GenBank/DDBJ whole genome shotgun (WGS) entry which is preliminary data.</text>
</comment>
<sequence>MNRRRAADIEALKLAFFENAGRPFAVAPLGSRTAAIVEGPVVDLTVAAASLRRAAPADSERKIKAG</sequence>
<protein>
    <submittedName>
        <fullName evidence="1">Uncharacterized protein</fullName>
    </submittedName>
</protein>
<proteinExistence type="predicted"/>
<reference evidence="1 2" key="1">
    <citation type="submission" date="2017-08" db="EMBL/GenBank/DDBJ databases">
        <title>Infants hospitalized years apart are colonized by the same room-sourced microbial strains.</title>
        <authorList>
            <person name="Brooks B."/>
            <person name="Olm M.R."/>
            <person name="Firek B.A."/>
            <person name="Baker R."/>
            <person name="Thomas B.C."/>
            <person name="Morowitz M.J."/>
            <person name="Banfield J.F."/>
        </authorList>
    </citation>
    <scope>NUCLEOTIDE SEQUENCE [LARGE SCALE GENOMIC DNA]</scope>
    <source>
        <strain evidence="1">S2_005_003_R2_43</strain>
    </source>
</reference>
<accession>A0A2W5K5A1</accession>
<dbReference type="EMBL" id="QFPN01000010">
    <property type="protein sequence ID" value="PZQ11961.1"/>
    <property type="molecule type" value="Genomic_DNA"/>
</dbReference>
<dbReference type="AlphaFoldDB" id="A0A2W5K5A1"/>
<dbReference type="Proteomes" id="UP000249577">
    <property type="component" value="Unassembled WGS sequence"/>
</dbReference>
<organism evidence="1 2">
    <name type="scientific">Ancylobacter novellus</name>
    <name type="common">Thiobacillus novellus</name>
    <dbReference type="NCBI Taxonomy" id="921"/>
    <lineage>
        <taxon>Bacteria</taxon>
        <taxon>Pseudomonadati</taxon>
        <taxon>Pseudomonadota</taxon>
        <taxon>Alphaproteobacteria</taxon>
        <taxon>Hyphomicrobiales</taxon>
        <taxon>Xanthobacteraceae</taxon>
        <taxon>Ancylobacter</taxon>
    </lineage>
</organism>
<gene>
    <name evidence="1" type="ORF">DI565_17445</name>
</gene>
<evidence type="ECO:0000313" key="1">
    <source>
        <dbReference type="EMBL" id="PZQ11961.1"/>
    </source>
</evidence>
<evidence type="ECO:0000313" key="2">
    <source>
        <dbReference type="Proteomes" id="UP000249577"/>
    </source>
</evidence>
<name>A0A2W5K5A1_ANCNO</name>